<dbReference type="Proteomes" id="UP000189981">
    <property type="component" value="Unassembled WGS sequence"/>
</dbReference>
<evidence type="ECO:0000259" key="10">
    <source>
        <dbReference type="PROSITE" id="PS51278"/>
    </source>
</evidence>
<dbReference type="InterPro" id="IPR014729">
    <property type="entry name" value="Rossmann-like_a/b/a_fold"/>
</dbReference>
<dbReference type="CDD" id="cd01991">
    <property type="entry name" value="Asn_synthase_B_C"/>
    <property type="match status" value="1"/>
</dbReference>
<dbReference type="InterPro" id="IPR051786">
    <property type="entry name" value="ASN_synthetase/amidase"/>
</dbReference>
<evidence type="ECO:0000256" key="8">
    <source>
        <dbReference type="PIRSR" id="PIRSR001589-1"/>
    </source>
</evidence>
<dbReference type="PROSITE" id="PS51278">
    <property type="entry name" value="GATASE_TYPE_2"/>
    <property type="match status" value="1"/>
</dbReference>
<feature type="binding site" evidence="9">
    <location>
        <position position="95"/>
    </location>
    <ligand>
        <name>L-glutamine</name>
        <dbReference type="ChEBI" id="CHEBI:58359"/>
    </ligand>
</feature>
<gene>
    <name evidence="11" type="ORF">SAMN05661099_3561</name>
</gene>
<dbReference type="PANTHER" id="PTHR43284">
    <property type="entry name" value="ASPARAGINE SYNTHETASE (GLUTAMINE-HYDROLYZING)"/>
    <property type="match status" value="1"/>
</dbReference>
<keyword evidence="4 9" id="KW-0547">Nucleotide-binding</keyword>
<comment type="similarity">
    <text evidence="2">Belongs to the asparagine synthetase family.</text>
</comment>
<dbReference type="SUPFAM" id="SSF56235">
    <property type="entry name" value="N-terminal nucleophile aminohydrolases (Ntn hydrolases)"/>
    <property type="match status" value="1"/>
</dbReference>
<dbReference type="InterPro" id="IPR029055">
    <property type="entry name" value="Ntn_hydrolases_N"/>
</dbReference>
<dbReference type="EMBL" id="FUYR01000007">
    <property type="protein sequence ID" value="SKB93314.1"/>
    <property type="molecule type" value="Genomic_DNA"/>
</dbReference>
<dbReference type="GO" id="GO:0005524">
    <property type="term" value="F:ATP binding"/>
    <property type="evidence" value="ECO:0007669"/>
    <property type="project" value="UniProtKB-KW"/>
</dbReference>
<evidence type="ECO:0000256" key="3">
    <source>
        <dbReference type="ARBA" id="ARBA00012737"/>
    </source>
</evidence>
<evidence type="ECO:0000256" key="4">
    <source>
        <dbReference type="ARBA" id="ARBA00022741"/>
    </source>
</evidence>
<dbReference type="GO" id="GO:0005829">
    <property type="term" value="C:cytosol"/>
    <property type="evidence" value="ECO:0007669"/>
    <property type="project" value="TreeGrafter"/>
</dbReference>
<feature type="active site" description="For GATase activity" evidence="8">
    <location>
        <position position="2"/>
    </location>
</feature>
<dbReference type="NCBIfam" id="TIGR01536">
    <property type="entry name" value="asn_synth_AEB"/>
    <property type="match status" value="1"/>
</dbReference>
<organism evidence="11 12">
    <name type="scientific">Daejeonella lutea</name>
    <dbReference type="NCBI Taxonomy" id="572036"/>
    <lineage>
        <taxon>Bacteria</taxon>
        <taxon>Pseudomonadati</taxon>
        <taxon>Bacteroidota</taxon>
        <taxon>Sphingobacteriia</taxon>
        <taxon>Sphingobacteriales</taxon>
        <taxon>Sphingobacteriaceae</taxon>
        <taxon>Daejeonella</taxon>
    </lineage>
</organism>
<keyword evidence="8" id="KW-0028">Amino-acid biosynthesis</keyword>
<keyword evidence="12" id="KW-1185">Reference proteome</keyword>
<dbReference type="OrthoDB" id="9763290at2"/>
<evidence type="ECO:0000256" key="6">
    <source>
        <dbReference type="ARBA" id="ARBA00022962"/>
    </source>
</evidence>
<reference evidence="12" key="1">
    <citation type="submission" date="2017-02" db="EMBL/GenBank/DDBJ databases">
        <authorList>
            <person name="Varghese N."/>
            <person name="Submissions S."/>
        </authorList>
    </citation>
    <scope>NUCLEOTIDE SEQUENCE [LARGE SCALE GENOMIC DNA]</scope>
    <source>
        <strain evidence="12">DSM 22385</strain>
    </source>
</reference>
<dbReference type="RefSeq" id="WP_079704059.1">
    <property type="nucleotide sequence ID" value="NZ_FUYR01000007.1"/>
</dbReference>
<keyword evidence="8" id="KW-0061">Asparagine biosynthesis</keyword>
<dbReference type="InterPro" id="IPR017932">
    <property type="entry name" value="GATase_2_dom"/>
</dbReference>
<evidence type="ECO:0000256" key="9">
    <source>
        <dbReference type="PIRSR" id="PIRSR001589-2"/>
    </source>
</evidence>
<dbReference type="Pfam" id="PF13537">
    <property type="entry name" value="GATase_7"/>
    <property type="match status" value="1"/>
</dbReference>
<dbReference type="GO" id="GO:0004066">
    <property type="term" value="F:asparagine synthase (glutamine-hydrolyzing) activity"/>
    <property type="evidence" value="ECO:0007669"/>
    <property type="project" value="UniProtKB-EC"/>
</dbReference>
<comment type="pathway">
    <text evidence="1">Amino-acid biosynthesis; L-asparagine biosynthesis; L-asparagine from L-aspartate (L-Gln route): step 1/1.</text>
</comment>
<dbReference type="Gene3D" id="3.60.20.10">
    <property type="entry name" value="Glutamine Phosphoribosylpyrophosphate, subunit 1, domain 1"/>
    <property type="match status" value="1"/>
</dbReference>
<accession>A0A1T5FAZ0</accession>
<dbReference type="InterPro" id="IPR006426">
    <property type="entry name" value="Asn_synth_AEB"/>
</dbReference>
<proteinExistence type="inferred from homology"/>
<comment type="catalytic activity">
    <reaction evidence="7">
        <text>L-aspartate + L-glutamine + ATP + H2O = L-asparagine + L-glutamate + AMP + diphosphate + H(+)</text>
        <dbReference type="Rhea" id="RHEA:12228"/>
        <dbReference type="ChEBI" id="CHEBI:15377"/>
        <dbReference type="ChEBI" id="CHEBI:15378"/>
        <dbReference type="ChEBI" id="CHEBI:29985"/>
        <dbReference type="ChEBI" id="CHEBI:29991"/>
        <dbReference type="ChEBI" id="CHEBI:30616"/>
        <dbReference type="ChEBI" id="CHEBI:33019"/>
        <dbReference type="ChEBI" id="CHEBI:58048"/>
        <dbReference type="ChEBI" id="CHEBI:58359"/>
        <dbReference type="ChEBI" id="CHEBI:456215"/>
        <dbReference type="EC" id="6.3.5.4"/>
    </reaction>
</comment>
<dbReference type="AlphaFoldDB" id="A0A1T5FAZ0"/>
<dbReference type="CDD" id="cd00712">
    <property type="entry name" value="AsnB"/>
    <property type="match status" value="1"/>
</dbReference>
<dbReference type="PIRSF" id="PIRSF001589">
    <property type="entry name" value="Asn_synthetase_glu-h"/>
    <property type="match status" value="1"/>
</dbReference>
<name>A0A1T5FAZ0_9SPHI</name>
<evidence type="ECO:0000256" key="2">
    <source>
        <dbReference type="ARBA" id="ARBA00005752"/>
    </source>
</evidence>
<evidence type="ECO:0000256" key="1">
    <source>
        <dbReference type="ARBA" id="ARBA00005187"/>
    </source>
</evidence>
<sequence>MCGIAGIISQEASEYIQNMTDIIAHRGPDDQGVFSEGDIGLGHRRLAIQDLTQNGHQPMFSGDNRFVLCFNGEIYNHWDIRNSLKDKYSFKSNSDTETLLYGFQEYGVELFNMLNGIFAFAILDRTTGELILCRDQFGVKPLYYSHSNGCLLFSSEIKSILEYPKFRKDIDLSSLPNYLYFLWSPGEKTPFEYCKKLLPGHYLKTNIKSPQEIAIYKYYELPFTGVYEEKTETEWIDLLDEKLTKAVERQLLSDVPVGFFLSGGLDSSLIVAIAKKLYPDKKFKCFTIQTDVNSKREGFEDDLSYAKKVADYLKVDLEIVKSDIQIVRDFDQMIYHLDEPQADPAPLNISNICESARAQGYVVLLGGTAGDDLFSGYRRHQSLFFENKMSLVPFALKKLLYRISSNLPGRKASFRRFKKFFSTYRYPDKESRSASLYGWLPVERVKRLFSNEVAFNPNDFLISSLTCIPDEKSPLNQMLFWDLKFFLTDHNLNYTDKMSMMHGVEVRVPFLDIDLVNISASIPPSLKMKGTETKYLLKKVAERYLPREVIYRPKTGFGAPVRDWVIDELGDKIKSNLSQEKLAKRSIFVSKEIDMLIEQNKAGVIDASYTIWALLAIESWFKQFVDNE</sequence>
<keyword evidence="5 9" id="KW-0067">ATP-binding</keyword>
<evidence type="ECO:0000256" key="5">
    <source>
        <dbReference type="ARBA" id="ARBA00022840"/>
    </source>
</evidence>
<dbReference type="STRING" id="572036.SAMN05661099_3561"/>
<dbReference type="Gene3D" id="3.40.50.620">
    <property type="entry name" value="HUPs"/>
    <property type="match status" value="1"/>
</dbReference>
<evidence type="ECO:0000256" key="7">
    <source>
        <dbReference type="ARBA" id="ARBA00048741"/>
    </source>
</evidence>
<dbReference type="EC" id="6.3.5.4" evidence="3"/>
<dbReference type="SUPFAM" id="SSF52402">
    <property type="entry name" value="Adenine nucleotide alpha hydrolases-like"/>
    <property type="match status" value="1"/>
</dbReference>
<keyword evidence="6 8" id="KW-0315">Glutamine amidotransferase</keyword>
<protein>
    <recommendedName>
        <fullName evidence="3">asparagine synthase (glutamine-hydrolyzing)</fullName>
        <ecNumber evidence="3">6.3.5.4</ecNumber>
    </recommendedName>
</protein>
<dbReference type="GO" id="GO:0006529">
    <property type="term" value="P:asparagine biosynthetic process"/>
    <property type="evidence" value="ECO:0007669"/>
    <property type="project" value="UniProtKB-KW"/>
</dbReference>
<dbReference type="Pfam" id="PF00733">
    <property type="entry name" value="Asn_synthase"/>
    <property type="match status" value="1"/>
</dbReference>
<evidence type="ECO:0000313" key="12">
    <source>
        <dbReference type="Proteomes" id="UP000189981"/>
    </source>
</evidence>
<feature type="domain" description="Glutamine amidotransferase type-2" evidence="10">
    <location>
        <begin position="2"/>
        <end position="208"/>
    </location>
</feature>
<dbReference type="PANTHER" id="PTHR43284:SF1">
    <property type="entry name" value="ASPARAGINE SYNTHETASE"/>
    <property type="match status" value="1"/>
</dbReference>
<evidence type="ECO:0000313" key="11">
    <source>
        <dbReference type="EMBL" id="SKB93314.1"/>
    </source>
</evidence>
<dbReference type="InterPro" id="IPR033738">
    <property type="entry name" value="AsnB_N"/>
</dbReference>
<dbReference type="InterPro" id="IPR001962">
    <property type="entry name" value="Asn_synthase"/>
</dbReference>